<proteinExistence type="predicted"/>
<dbReference type="InterPro" id="IPR025377">
    <property type="entry name" value="DUF4367"/>
</dbReference>
<evidence type="ECO:0000313" key="2">
    <source>
        <dbReference type="EMBL" id="GAA0492552.1"/>
    </source>
</evidence>
<dbReference type="Pfam" id="PF14285">
    <property type="entry name" value="DUF4367"/>
    <property type="match status" value="1"/>
</dbReference>
<organism evidence="2 3">
    <name type="scientific">Salinibacillus aidingensis</name>
    <dbReference type="NCBI Taxonomy" id="237684"/>
    <lineage>
        <taxon>Bacteria</taxon>
        <taxon>Bacillati</taxon>
        <taxon>Bacillota</taxon>
        <taxon>Bacilli</taxon>
        <taxon>Bacillales</taxon>
        <taxon>Bacillaceae</taxon>
        <taxon>Salinibacillus</taxon>
    </lineage>
</organism>
<dbReference type="Proteomes" id="UP001500880">
    <property type="component" value="Unassembled WGS sequence"/>
</dbReference>
<accession>A0ABP3L5Q8</accession>
<dbReference type="PROSITE" id="PS51257">
    <property type="entry name" value="PROKAR_LIPOPROTEIN"/>
    <property type="match status" value="1"/>
</dbReference>
<name>A0ABP3L5Q8_9BACI</name>
<evidence type="ECO:0000259" key="1">
    <source>
        <dbReference type="Pfam" id="PF14285"/>
    </source>
</evidence>
<evidence type="ECO:0000313" key="3">
    <source>
        <dbReference type="Proteomes" id="UP001500880"/>
    </source>
</evidence>
<dbReference type="RefSeq" id="WP_343840025.1">
    <property type="nucleotide sequence ID" value="NZ_BAAADO010000003.1"/>
</dbReference>
<comment type="caution">
    <text evidence="2">The sequence shown here is derived from an EMBL/GenBank/DDBJ whole genome shotgun (WGS) entry which is preliminary data.</text>
</comment>
<keyword evidence="3" id="KW-1185">Reference proteome</keyword>
<protein>
    <recommendedName>
        <fullName evidence="1">DUF4367 domain-containing protein</fullName>
    </recommendedName>
</protein>
<sequence length="156" mass="18023">MFRKIFVFVIILVFFITGCSNEDPDMYEVSRSDMTEKLVNINFDYQLPAKLPFEVQSIQANRPPTDQAMFSLAFYGPDGEYLFLDVSNSEIKQKSENNMEEVKIGDKKGSYLENDQGAKILFWKTNGVSYQLSLKESEEQQGYTKEDLVHIARSFE</sequence>
<reference evidence="3" key="1">
    <citation type="journal article" date="2019" name="Int. J. Syst. Evol. Microbiol.">
        <title>The Global Catalogue of Microorganisms (GCM) 10K type strain sequencing project: providing services to taxonomists for standard genome sequencing and annotation.</title>
        <authorList>
            <consortium name="The Broad Institute Genomics Platform"/>
            <consortium name="The Broad Institute Genome Sequencing Center for Infectious Disease"/>
            <person name="Wu L."/>
            <person name="Ma J."/>
        </authorList>
    </citation>
    <scope>NUCLEOTIDE SEQUENCE [LARGE SCALE GENOMIC DNA]</scope>
    <source>
        <strain evidence="3">JCM 12389</strain>
    </source>
</reference>
<feature type="domain" description="DUF4367" evidence="1">
    <location>
        <begin position="66"/>
        <end position="137"/>
    </location>
</feature>
<dbReference type="EMBL" id="BAAADO010000003">
    <property type="protein sequence ID" value="GAA0492552.1"/>
    <property type="molecule type" value="Genomic_DNA"/>
</dbReference>
<gene>
    <name evidence="2" type="ORF">GCM10008986_18640</name>
</gene>